<proteinExistence type="predicted"/>
<feature type="region of interest" description="Disordered" evidence="1">
    <location>
        <begin position="1"/>
        <end position="60"/>
    </location>
</feature>
<evidence type="ECO:0000256" key="1">
    <source>
        <dbReference type="SAM" id="MobiDB-lite"/>
    </source>
</evidence>
<evidence type="ECO:0000313" key="2">
    <source>
        <dbReference type="EMBL" id="GAA2100628.1"/>
    </source>
</evidence>
<accession>A0ABN2WZZ2</accession>
<reference evidence="3" key="1">
    <citation type="journal article" date="2019" name="Int. J. Syst. Evol. Microbiol.">
        <title>The Global Catalogue of Microorganisms (GCM) 10K type strain sequencing project: providing services to taxonomists for standard genome sequencing and annotation.</title>
        <authorList>
            <consortium name="The Broad Institute Genomics Platform"/>
            <consortium name="The Broad Institute Genome Sequencing Center for Infectious Disease"/>
            <person name="Wu L."/>
            <person name="Ma J."/>
        </authorList>
    </citation>
    <scope>NUCLEOTIDE SEQUENCE [LARGE SCALE GENOMIC DNA]</scope>
    <source>
        <strain evidence="3">JCM 15478</strain>
    </source>
</reference>
<feature type="compositionally biased region" description="Pro residues" evidence="1">
    <location>
        <begin position="27"/>
        <end position="39"/>
    </location>
</feature>
<organism evidence="2 3">
    <name type="scientific">Streptomyces albiaxialis</name>
    <dbReference type="NCBI Taxonomy" id="329523"/>
    <lineage>
        <taxon>Bacteria</taxon>
        <taxon>Bacillati</taxon>
        <taxon>Actinomycetota</taxon>
        <taxon>Actinomycetes</taxon>
        <taxon>Kitasatosporales</taxon>
        <taxon>Streptomycetaceae</taxon>
        <taxon>Streptomyces</taxon>
    </lineage>
</organism>
<comment type="caution">
    <text evidence="2">The sequence shown here is derived from an EMBL/GenBank/DDBJ whole genome shotgun (WGS) entry which is preliminary data.</text>
</comment>
<dbReference type="Proteomes" id="UP001500016">
    <property type="component" value="Unassembled WGS sequence"/>
</dbReference>
<sequence length="86" mass="8783">MEHPEGVPEPQAPVRASAGRTAAPGRAPEPAPARRPAAPPRAAAPAPEVPRTRVGGVSPADLCRWGADSGQLRGSALELCRGAYGR</sequence>
<gene>
    <name evidence="2" type="ORF">GCM10009801_73290</name>
</gene>
<name>A0ABN2WZZ2_9ACTN</name>
<dbReference type="EMBL" id="BAAAPE010000023">
    <property type="protein sequence ID" value="GAA2100628.1"/>
    <property type="molecule type" value="Genomic_DNA"/>
</dbReference>
<protein>
    <submittedName>
        <fullName evidence="2">Uncharacterized protein</fullName>
    </submittedName>
</protein>
<keyword evidence="3" id="KW-1185">Reference proteome</keyword>
<evidence type="ECO:0000313" key="3">
    <source>
        <dbReference type="Proteomes" id="UP001500016"/>
    </source>
</evidence>
<feature type="compositionally biased region" description="Low complexity" evidence="1">
    <location>
        <begin position="15"/>
        <end position="26"/>
    </location>
</feature>